<reference evidence="9 11" key="1">
    <citation type="submission" date="2017-09" db="EMBL/GenBank/DDBJ databases">
        <authorList>
            <person name="Thomas P."/>
            <person name="Seyboldt C."/>
        </authorList>
    </citation>
    <scope>NUCLEOTIDE SEQUENCE [LARGE SCALE GENOMIC DNA]</scope>
    <source>
        <strain evidence="9 11">DSM 7534</strain>
    </source>
</reference>
<dbReference type="GO" id="GO:0006081">
    <property type="term" value="P:aldehyde metabolic process"/>
    <property type="evidence" value="ECO:0007669"/>
    <property type="project" value="InterPro"/>
</dbReference>
<dbReference type="CDD" id="cd07136">
    <property type="entry name" value="ALDH_YwdH-P39616"/>
    <property type="match status" value="1"/>
</dbReference>
<dbReference type="RefSeq" id="WP_120140812.1">
    <property type="nucleotide sequence ID" value="NZ_CP023671.1"/>
</dbReference>
<dbReference type="FunFam" id="3.40.605.10:FF:000004">
    <property type="entry name" value="Aldehyde dehydrogenase"/>
    <property type="match status" value="1"/>
</dbReference>
<evidence type="ECO:0000313" key="11">
    <source>
        <dbReference type="Proteomes" id="UP000280586"/>
    </source>
</evidence>
<evidence type="ECO:0000313" key="9">
    <source>
        <dbReference type="EMBL" id="AYE34642.1"/>
    </source>
</evidence>
<name>A0A9N7JMY7_CLOSE</name>
<dbReference type="PROSITE" id="PS00070">
    <property type="entry name" value="ALDEHYDE_DEHYDR_CYS"/>
    <property type="match status" value="1"/>
</dbReference>
<evidence type="ECO:0000256" key="4">
    <source>
        <dbReference type="PIRNR" id="PIRNR036492"/>
    </source>
</evidence>
<dbReference type="PANTHER" id="PTHR43570:SF16">
    <property type="entry name" value="ALDEHYDE DEHYDROGENASE TYPE III, ISOFORM Q"/>
    <property type="match status" value="1"/>
</dbReference>
<dbReference type="InterPro" id="IPR015590">
    <property type="entry name" value="Aldehyde_DH_dom"/>
</dbReference>
<dbReference type="InterPro" id="IPR012394">
    <property type="entry name" value="Aldehyde_DH_NAD(P)"/>
</dbReference>
<keyword evidence="2 4" id="KW-0560">Oxidoreductase</keyword>
<protein>
    <recommendedName>
        <fullName evidence="4">Aldehyde dehydrogenase</fullName>
    </recommendedName>
</protein>
<sequence>MRDILEIFNYQKKFFYEGKTKDVEFRIENLEKLKRIIKDNEDKIINALKKDLSKSAFETYATEIGLVYDEINLHIKNVKKWAKKETRRTSIVHFPARSYIYKEPYGVCLIIGPFNYPFQLVFAPLVGAISSGNCAIVKPSENTIDTAKLIEKLINENFDENYIKVVNPLGGKEVVTYLLDLKFDYIFFTGSVQVGKIVMEKAAKNLIPVTLELGGKSPCIVDKDAKIDISAKRLVWGKFLNAGQTCVAPDYLYVHKNIKDKFLLAVAKEIKAQFGDDIKNSKDLPRIVNECTTRRLIDYMKDGDIYFGGNYNIESNYIEPTILTNLKENSKVLNEEIFGPILPVIEFDDIKQVINYVNLREKPLALYYFSENKKSIEYVLKNTTSGGVTINDTIIHVASTYLPFGGVGSSGLGEYHGKASFDTFSHKKSVIKRGTFFELPIRFAPYGEKIKILKLLMK</sequence>
<dbReference type="InterPro" id="IPR016163">
    <property type="entry name" value="Ald_DH_C"/>
</dbReference>
<dbReference type="Proteomes" id="UP000280586">
    <property type="component" value="Chromosome"/>
</dbReference>
<dbReference type="SUPFAM" id="SSF53720">
    <property type="entry name" value="ALDH-like"/>
    <property type="match status" value="1"/>
</dbReference>
<dbReference type="GO" id="GO:0005737">
    <property type="term" value="C:cytoplasm"/>
    <property type="evidence" value="ECO:0007669"/>
    <property type="project" value="TreeGrafter"/>
</dbReference>
<dbReference type="Gene3D" id="3.40.605.10">
    <property type="entry name" value="Aldehyde Dehydrogenase, Chain A, domain 1"/>
    <property type="match status" value="1"/>
</dbReference>
<proteinExistence type="inferred from homology"/>
<reference evidence="10" key="2">
    <citation type="submission" date="2022-06" db="EMBL/GenBank/DDBJ databases">
        <authorList>
            <person name="Holder M.E."/>
            <person name="Ajami N.J."/>
            <person name="Petrosino J.F."/>
        </authorList>
    </citation>
    <scope>NUCLEOTIDE SEQUENCE</scope>
    <source>
        <strain evidence="10">RMA 8861</strain>
    </source>
</reference>
<keyword evidence="12" id="KW-1185">Reference proteome</keyword>
<dbReference type="KEGG" id="csep:CP523_09520"/>
<dbReference type="GO" id="GO:0004029">
    <property type="term" value="F:aldehyde dehydrogenase (NAD+) activity"/>
    <property type="evidence" value="ECO:0007669"/>
    <property type="project" value="TreeGrafter"/>
</dbReference>
<dbReference type="InterPro" id="IPR016162">
    <property type="entry name" value="Ald_DH_N"/>
</dbReference>
<feature type="domain" description="Aldehyde dehydrogenase" evidence="8">
    <location>
        <begin position="19"/>
        <end position="430"/>
    </location>
</feature>
<evidence type="ECO:0000313" key="10">
    <source>
        <dbReference type="EMBL" id="USS01233.1"/>
    </source>
</evidence>
<dbReference type="EMBL" id="CP099799">
    <property type="protein sequence ID" value="USS01233.1"/>
    <property type="molecule type" value="Genomic_DNA"/>
</dbReference>
<evidence type="ECO:0000256" key="3">
    <source>
        <dbReference type="ARBA" id="ARBA00023027"/>
    </source>
</evidence>
<dbReference type="InterPro" id="IPR029510">
    <property type="entry name" value="Ald_DH_CS_GLU"/>
</dbReference>
<evidence type="ECO:0000313" key="12">
    <source>
        <dbReference type="Proteomes" id="UP001055437"/>
    </source>
</evidence>
<dbReference type="PROSITE" id="PS00687">
    <property type="entry name" value="ALDEHYDE_DEHYDR_GLU"/>
    <property type="match status" value="1"/>
</dbReference>
<gene>
    <name evidence="9" type="ORF">CP523_09520</name>
    <name evidence="10" type="ORF">NH397_01860</name>
</gene>
<dbReference type="EMBL" id="CP023671">
    <property type="protein sequence ID" value="AYE34642.1"/>
    <property type="molecule type" value="Genomic_DNA"/>
</dbReference>
<dbReference type="GeneID" id="303560916"/>
<keyword evidence="3" id="KW-0520">NAD</keyword>
<evidence type="ECO:0000256" key="7">
    <source>
        <dbReference type="RuleBase" id="RU003345"/>
    </source>
</evidence>
<accession>A0A9N7JMY7</accession>
<evidence type="ECO:0000256" key="6">
    <source>
        <dbReference type="PROSITE-ProRule" id="PRU10007"/>
    </source>
</evidence>
<comment type="similarity">
    <text evidence="1 4 7">Belongs to the aldehyde dehydrogenase family.</text>
</comment>
<dbReference type="FunFam" id="3.40.309.10:FF:000003">
    <property type="entry name" value="Aldehyde dehydrogenase"/>
    <property type="match status" value="1"/>
</dbReference>
<feature type="active site" evidence="5 6">
    <location>
        <position position="212"/>
    </location>
</feature>
<dbReference type="AlphaFoldDB" id="A0A9N7JMY7"/>
<dbReference type="InterPro" id="IPR016161">
    <property type="entry name" value="Ald_DH/histidinol_DH"/>
</dbReference>
<evidence type="ECO:0000256" key="5">
    <source>
        <dbReference type="PIRSR" id="PIRSR036492-1"/>
    </source>
</evidence>
<evidence type="ECO:0000259" key="8">
    <source>
        <dbReference type="Pfam" id="PF00171"/>
    </source>
</evidence>
<organism evidence="9 11">
    <name type="scientific">Clostridium septicum</name>
    <dbReference type="NCBI Taxonomy" id="1504"/>
    <lineage>
        <taxon>Bacteria</taxon>
        <taxon>Bacillati</taxon>
        <taxon>Bacillota</taxon>
        <taxon>Clostridia</taxon>
        <taxon>Eubacteriales</taxon>
        <taxon>Clostridiaceae</taxon>
        <taxon>Clostridium</taxon>
    </lineage>
</organism>
<dbReference type="PIRSF" id="PIRSF036492">
    <property type="entry name" value="ALDH"/>
    <property type="match status" value="1"/>
</dbReference>
<dbReference type="PANTHER" id="PTHR43570">
    <property type="entry name" value="ALDEHYDE DEHYDROGENASE"/>
    <property type="match status" value="1"/>
</dbReference>
<dbReference type="Pfam" id="PF00171">
    <property type="entry name" value="Aldedh"/>
    <property type="match status" value="1"/>
</dbReference>
<dbReference type="Gene3D" id="3.40.309.10">
    <property type="entry name" value="Aldehyde Dehydrogenase, Chain A, domain 2"/>
    <property type="match status" value="1"/>
</dbReference>
<evidence type="ECO:0000256" key="2">
    <source>
        <dbReference type="ARBA" id="ARBA00023002"/>
    </source>
</evidence>
<evidence type="ECO:0000256" key="1">
    <source>
        <dbReference type="ARBA" id="ARBA00009986"/>
    </source>
</evidence>
<dbReference type="Proteomes" id="UP001055437">
    <property type="component" value="Chromosome"/>
</dbReference>
<dbReference type="InterPro" id="IPR016160">
    <property type="entry name" value="Ald_DH_CS_CYS"/>
</dbReference>
<feature type="active site" evidence="5">
    <location>
        <position position="246"/>
    </location>
</feature>